<dbReference type="Gene3D" id="3.90.550.10">
    <property type="entry name" value="Spore Coat Polysaccharide Biosynthesis Protein SpsA, Chain A"/>
    <property type="match status" value="1"/>
</dbReference>
<comment type="pathway">
    <text evidence="1">Nucleotide-sugar biosynthesis; GDP-alpha-D-mannose biosynthesis; GDP-alpha-D-mannose from alpha-D-mannose 1-phosphate (GTP route): step 1/1.</text>
</comment>
<dbReference type="InterPro" id="IPR006375">
    <property type="entry name" value="Man1P_GuaTrfase/Man6P_Isoase"/>
</dbReference>
<evidence type="ECO:0000259" key="12">
    <source>
        <dbReference type="Pfam" id="PF22640"/>
    </source>
</evidence>
<keyword evidence="14" id="KW-1185">Reference proteome</keyword>
<sequence>MILPLILAGGTGSRLWPLSRELHPKQFLNIFGSHTMLQMTLMRLQGLEHTPPFIICNEQHRFLVAEQLRQIDSNGVIILEPFGKNTAPTVAIGALLALKQNDNFKSEIPDEPVLLVLPADHMINDIDKFQQAVNEALVYANQGKLVAFGVSPDKPEIGYGYIRASKKKKVMNIEQFIEKPDLPTAQSFLKSGNYYWNSGIFMFRANDYLNELKQFRSDIYASCVESVEHMHKNNGYIYISKEHFFKCPTESIDYAVMEKTKNGVAIPLEAGWSDVGSWCSIWEILQKDLHDNVQTGDVVQFDSHSNLVNSEDKLVVTIGLKDTIIINTKDALLVTTKDNVQKIRQVVDELGRKERNEVKIHREVHRPWGKFDSLECGKRYQVKHLTILPGQKISTQMHHHRAEHWIIVSGSALITKDQDSFLLTENESTYIPLGTVHTLENPGLIPLEVIEVQTGSYLGEDDIVRFEDQYGRCSSKDNLSESEDNDLK</sequence>
<evidence type="ECO:0000256" key="8">
    <source>
        <dbReference type="ARBA" id="ARBA00047343"/>
    </source>
</evidence>
<dbReference type="InterPro" id="IPR029044">
    <property type="entry name" value="Nucleotide-diphossugar_trans"/>
</dbReference>
<evidence type="ECO:0000313" key="14">
    <source>
        <dbReference type="Proteomes" id="UP000254794"/>
    </source>
</evidence>
<evidence type="ECO:0000256" key="6">
    <source>
        <dbReference type="ARBA" id="ARBA00022741"/>
    </source>
</evidence>
<evidence type="ECO:0000256" key="1">
    <source>
        <dbReference type="ARBA" id="ARBA00004823"/>
    </source>
</evidence>
<dbReference type="UniPathway" id="UPA00126">
    <property type="reaction ID" value="UER00930"/>
</dbReference>
<comment type="catalytic activity">
    <reaction evidence="8">
        <text>alpha-D-mannose 1-phosphate + GTP + H(+) = GDP-alpha-D-mannose + diphosphate</text>
        <dbReference type="Rhea" id="RHEA:15229"/>
        <dbReference type="ChEBI" id="CHEBI:15378"/>
        <dbReference type="ChEBI" id="CHEBI:33019"/>
        <dbReference type="ChEBI" id="CHEBI:37565"/>
        <dbReference type="ChEBI" id="CHEBI:57527"/>
        <dbReference type="ChEBI" id="CHEBI:58409"/>
        <dbReference type="EC" id="2.7.7.13"/>
    </reaction>
</comment>
<dbReference type="InterPro" id="IPR011051">
    <property type="entry name" value="RmlC_Cupin_sf"/>
</dbReference>
<dbReference type="EC" id="2.7.7.13" evidence="3"/>
<evidence type="ECO:0000256" key="3">
    <source>
        <dbReference type="ARBA" id="ARBA00012387"/>
    </source>
</evidence>
<evidence type="ECO:0000256" key="5">
    <source>
        <dbReference type="ARBA" id="ARBA00022695"/>
    </source>
</evidence>
<dbReference type="FunFam" id="3.90.550.10:FF:000046">
    <property type="entry name" value="Mannose-1-phosphate guanylyltransferase (GDP)"/>
    <property type="match status" value="1"/>
</dbReference>
<keyword evidence="5 13" id="KW-0548">Nucleotidyltransferase</keyword>
<dbReference type="FunFam" id="2.60.120.10:FF:000032">
    <property type="entry name" value="Mannose-1-phosphate guanylyltransferase/mannose-6-phosphate isomerase"/>
    <property type="match status" value="1"/>
</dbReference>
<name>A0A378JIG5_9GAMM</name>
<dbReference type="CDD" id="cd02509">
    <property type="entry name" value="GDP-M1P_Guanylyltransferase"/>
    <property type="match status" value="1"/>
</dbReference>
<evidence type="ECO:0000256" key="4">
    <source>
        <dbReference type="ARBA" id="ARBA00022679"/>
    </source>
</evidence>
<dbReference type="Proteomes" id="UP000254794">
    <property type="component" value="Unassembled WGS sequence"/>
</dbReference>
<dbReference type="InterPro" id="IPR051161">
    <property type="entry name" value="Mannose-6P_isomerase_type2"/>
</dbReference>
<evidence type="ECO:0000259" key="11">
    <source>
        <dbReference type="Pfam" id="PF01050"/>
    </source>
</evidence>
<reference evidence="13 14" key="1">
    <citation type="submission" date="2018-06" db="EMBL/GenBank/DDBJ databases">
        <authorList>
            <consortium name="Pathogen Informatics"/>
            <person name="Doyle S."/>
        </authorList>
    </citation>
    <scope>NUCLEOTIDE SEQUENCE [LARGE SCALE GENOMIC DNA]</scope>
    <source>
        <strain evidence="13 14">NCTC13316</strain>
    </source>
</reference>
<dbReference type="SUPFAM" id="SSF53448">
    <property type="entry name" value="Nucleotide-diphospho-sugar transferases"/>
    <property type="match status" value="1"/>
</dbReference>
<gene>
    <name evidence="13" type="primary">cpsB_2</name>
    <name evidence="13" type="ORF">NCTC13316_01074</name>
</gene>
<comment type="similarity">
    <text evidence="2 9">Belongs to the mannose-6-phosphate isomerase type 2 family.</text>
</comment>
<dbReference type="Gene3D" id="2.60.120.10">
    <property type="entry name" value="Jelly Rolls"/>
    <property type="match status" value="1"/>
</dbReference>
<dbReference type="InterPro" id="IPR005835">
    <property type="entry name" value="NTP_transferase_dom"/>
</dbReference>
<dbReference type="GO" id="GO:0004475">
    <property type="term" value="F:mannose-1-phosphate guanylyltransferase (GTP) activity"/>
    <property type="evidence" value="ECO:0007669"/>
    <property type="project" value="UniProtKB-EC"/>
</dbReference>
<dbReference type="PANTHER" id="PTHR46390">
    <property type="entry name" value="MANNOSE-1-PHOSPHATE GUANYLYLTRANSFERASE"/>
    <property type="match status" value="1"/>
</dbReference>
<dbReference type="Pfam" id="PF00483">
    <property type="entry name" value="NTP_transferase"/>
    <property type="match status" value="1"/>
</dbReference>
<dbReference type="Pfam" id="PF01050">
    <property type="entry name" value="MannoseP_isomer"/>
    <property type="match status" value="1"/>
</dbReference>
<proteinExistence type="inferred from homology"/>
<dbReference type="GO" id="GO:0005525">
    <property type="term" value="F:GTP binding"/>
    <property type="evidence" value="ECO:0007669"/>
    <property type="project" value="UniProtKB-KW"/>
</dbReference>
<evidence type="ECO:0000256" key="9">
    <source>
        <dbReference type="RuleBase" id="RU004190"/>
    </source>
</evidence>
<feature type="domain" description="Nucleotidyl transferase" evidence="10">
    <location>
        <begin position="4"/>
        <end position="289"/>
    </location>
</feature>
<dbReference type="InterPro" id="IPR049577">
    <property type="entry name" value="GMPP_N"/>
</dbReference>
<evidence type="ECO:0000259" key="10">
    <source>
        <dbReference type="Pfam" id="PF00483"/>
    </source>
</evidence>
<evidence type="ECO:0000313" key="13">
    <source>
        <dbReference type="EMBL" id="STX50985.1"/>
    </source>
</evidence>
<dbReference type="NCBIfam" id="TIGR01479">
    <property type="entry name" value="GMP_PMI"/>
    <property type="match status" value="1"/>
</dbReference>
<feature type="domain" description="Mannose-6-phosphate isomerase type II C-terminal" evidence="11">
    <location>
        <begin position="354"/>
        <end position="468"/>
    </location>
</feature>
<evidence type="ECO:0000256" key="7">
    <source>
        <dbReference type="ARBA" id="ARBA00023134"/>
    </source>
</evidence>
<keyword evidence="6" id="KW-0547">Nucleotide-binding</keyword>
<accession>A0A378JIG5</accession>
<dbReference type="CDD" id="cd02213">
    <property type="entry name" value="cupin_PMI_typeII_C"/>
    <property type="match status" value="1"/>
</dbReference>
<dbReference type="EMBL" id="UGOD01000001">
    <property type="protein sequence ID" value="STX50985.1"/>
    <property type="molecule type" value="Genomic_DNA"/>
</dbReference>
<dbReference type="OrthoDB" id="9806359at2"/>
<dbReference type="SUPFAM" id="SSF51182">
    <property type="entry name" value="RmlC-like cupins"/>
    <property type="match status" value="1"/>
</dbReference>
<dbReference type="AlphaFoldDB" id="A0A378JIG5"/>
<dbReference type="Pfam" id="PF22640">
    <property type="entry name" value="ManC_GMP_beta-helix"/>
    <property type="match status" value="1"/>
</dbReference>
<dbReference type="GO" id="GO:0009298">
    <property type="term" value="P:GDP-mannose biosynthetic process"/>
    <property type="evidence" value="ECO:0007669"/>
    <property type="project" value="UniProtKB-UniPathway"/>
</dbReference>
<protein>
    <recommendedName>
        <fullName evidence="3">mannose-1-phosphate guanylyltransferase</fullName>
        <ecNumber evidence="3">2.7.7.13</ecNumber>
    </recommendedName>
</protein>
<dbReference type="InterPro" id="IPR001538">
    <property type="entry name" value="Man6P_isomerase-2_C"/>
</dbReference>
<feature type="domain" description="MannoseP isomerase/GMP-like beta-helix" evidence="12">
    <location>
        <begin position="296"/>
        <end position="350"/>
    </location>
</feature>
<keyword evidence="7" id="KW-0342">GTP-binding</keyword>
<dbReference type="InterPro" id="IPR014710">
    <property type="entry name" value="RmlC-like_jellyroll"/>
</dbReference>
<dbReference type="GO" id="GO:0000271">
    <property type="term" value="P:polysaccharide biosynthetic process"/>
    <property type="evidence" value="ECO:0007669"/>
    <property type="project" value="InterPro"/>
</dbReference>
<evidence type="ECO:0000256" key="2">
    <source>
        <dbReference type="ARBA" id="ARBA00006115"/>
    </source>
</evidence>
<dbReference type="PANTHER" id="PTHR46390:SF1">
    <property type="entry name" value="MANNOSE-1-PHOSPHATE GUANYLYLTRANSFERASE"/>
    <property type="match status" value="1"/>
</dbReference>
<keyword evidence="4 13" id="KW-0808">Transferase</keyword>
<dbReference type="RefSeq" id="WP_115330652.1">
    <property type="nucleotide sequence ID" value="NZ_CAAAHP010000001.1"/>
</dbReference>
<dbReference type="InterPro" id="IPR054566">
    <property type="entry name" value="ManC/GMP-like_b-helix"/>
</dbReference>
<organism evidence="13 14">
    <name type="scientific">Legionella busanensis</name>
    <dbReference type="NCBI Taxonomy" id="190655"/>
    <lineage>
        <taxon>Bacteria</taxon>
        <taxon>Pseudomonadati</taxon>
        <taxon>Pseudomonadota</taxon>
        <taxon>Gammaproteobacteria</taxon>
        <taxon>Legionellales</taxon>
        <taxon>Legionellaceae</taxon>
        <taxon>Legionella</taxon>
    </lineage>
</organism>